<accession>A0A833VQW2</accession>
<reference evidence="2" key="1">
    <citation type="submission" date="2019-11" db="EMBL/GenBank/DDBJ databases">
        <title>The nuclear and mitochondrial genomes of Frieseomelitta varia - a highly eusocial stingless bee (Meliponini) with a permanently sterile worker caste.</title>
        <authorList>
            <person name="Freitas F.C.P."/>
            <person name="Lourenco A.P."/>
            <person name="Nunes F.M.F."/>
            <person name="Paschoal A.R."/>
            <person name="Abreu F.C.P."/>
            <person name="Barbin F.O."/>
            <person name="Bataglia L."/>
            <person name="Cardoso-Junior C.A.M."/>
            <person name="Cervoni M.S."/>
            <person name="Silva S.R."/>
            <person name="Dalarmi F."/>
            <person name="Del Lama M.A."/>
            <person name="Depintor T.S."/>
            <person name="Ferreira K.M."/>
            <person name="Goria P.S."/>
            <person name="Jaskot M.C."/>
            <person name="Lago D.C."/>
            <person name="Luna-Lucena D."/>
            <person name="Moda L.M."/>
            <person name="Nascimento L."/>
            <person name="Pedrino M."/>
            <person name="Rabico F.O."/>
            <person name="Sanches F.C."/>
            <person name="Santos D.E."/>
            <person name="Santos C.G."/>
            <person name="Vieira J."/>
            <person name="Lopes T.F."/>
            <person name="Barchuk A.R."/>
            <person name="Hartfelder K."/>
            <person name="Simoes Z.L.P."/>
            <person name="Bitondi M.M.G."/>
            <person name="Pinheiro D.G."/>
        </authorList>
    </citation>
    <scope>NUCLEOTIDE SEQUENCE</scope>
    <source>
        <strain evidence="2">USP_RPSP 00005682</strain>
        <tissue evidence="2">Whole individual</tissue>
    </source>
</reference>
<dbReference type="PROSITE" id="PS50297">
    <property type="entry name" value="ANK_REP_REGION"/>
    <property type="match status" value="1"/>
</dbReference>
<keyword evidence="1" id="KW-0040">ANK repeat</keyword>
<dbReference type="InterPro" id="IPR002110">
    <property type="entry name" value="Ankyrin_rpt"/>
</dbReference>
<evidence type="ECO:0000256" key="1">
    <source>
        <dbReference type="PROSITE-ProRule" id="PRU00023"/>
    </source>
</evidence>
<evidence type="ECO:0000313" key="2">
    <source>
        <dbReference type="EMBL" id="KAF3428801.1"/>
    </source>
</evidence>
<proteinExistence type="predicted"/>
<dbReference type="Pfam" id="PF12796">
    <property type="entry name" value="Ank_2"/>
    <property type="match status" value="1"/>
</dbReference>
<evidence type="ECO:0000313" key="3">
    <source>
        <dbReference type="Proteomes" id="UP000655588"/>
    </source>
</evidence>
<dbReference type="Gene3D" id="1.25.40.20">
    <property type="entry name" value="Ankyrin repeat-containing domain"/>
    <property type="match status" value="1"/>
</dbReference>
<feature type="non-terminal residue" evidence="2">
    <location>
        <position position="1"/>
    </location>
</feature>
<dbReference type="PROSITE" id="PS50088">
    <property type="entry name" value="ANK_REPEAT"/>
    <property type="match status" value="1"/>
</dbReference>
<protein>
    <submittedName>
        <fullName evidence="2">Uncharacterized protein</fullName>
    </submittedName>
</protein>
<gene>
    <name evidence="2" type="ORF">E2986_09495</name>
</gene>
<keyword evidence="3" id="KW-1185">Reference proteome</keyword>
<dbReference type="SUPFAM" id="SSF48403">
    <property type="entry name" value="Ankyrin repeat"/>
    <property type="match status" value="1"/>
</dbReference>
<dbReference type="Proteomes" id="UP000655588">
    <property type="component" value="Unassembled WGS sequence"/>
</dbReference>
<dbReference type="SMART" id="SM00248">
    <property type="entry name" value="ANK"/>
    <property type="match status" value="1"/>
</dbReference>
<organism evidence="2 3">
    <name type="scientific">Frieseomelitta varia</name>
    <dbReference type="NCBI Taxonomy" id="561572"/>
    <lineage>
        <taxon>Eukaryota</taxon>
        <taxon>Metazoa</taxon>
        <taxon>Ecdysozoa</taxon>
        <taxon>Arthropoda</taxon>
        <taxon>Hexapoda</taxon>
        <taxon>Insecta</taxon>
        <taxon>Pterygota</taxon>
        <taxon>Neoptera</taxon>
        <taxon>Endopterygota</taxon>
        <taxon>Hymenoptera</taxon>
        <taxon>Apocrita</taxon>
        <taxon>Aculeata</taxon>
        <taxon>Apoidea</taxon>
        <taxon>Anthophila</taxon>
        <taxon>Apidae</taxon>
        <taxon>Frieseomelitta</taxon>
    </lineage>
</organism>
<feature type="repeat" description="ANK" evidence="1">
    <location>
        <begin position="139"/>
        <end position="171"/>
    </location>
</feature>
<sequence length="236" mass="27085">ESYYPTFALQQNKTDIILARLHEIHNKERNPKFTRKAQKLRRRIKKASSRNKQKAYILGKTGLSHFGQLGMMELWSGSRWNNYGSVEQDPLNSVVKRVLGPYVLQVCGIRSLDFKNVSSSLSRVKALINHNFSYLRQSIERTPLHEAVKNNQAEVVKHLVEVCANVNNEDVRGITPLDPQQKERTEISKYNSIVQILVSAKASPNIAYLDTGIYRIHLRSWNIIKSTQLSFPVENN</sequence>
<dbReference type="AlphaFoldDB" id="A0A833VQW2"/>
<dbReference type="EMBL" id="WNWW01000201">
    <property type="protein sequence ID" value="KAF3428801.1"/>
    <property type="molecule type" value="Genomic_DNA"/>
</dbReference>
<comment type="caution">
    <text evidence="2">The sequence shown here is derived from an EMBL/GenBank/DDBJ whole genome shotgun (WGS) entry which is preliminary data.</text>
</comment>
<dbReference type="InterPro" id="IPR036770">
    <property type="entry name" value="Ankyrin_rpt-contain_sf"/>
</dbReference>
<name>A0A833VQW2_9HYME</name>